<dbReference type="InterPro" id="IPR025714">
    <property type="entry name" value="Methyltranfer_dom"/>
</dbReference>
<evidence type="ECO:0000256" key="1">
    <source>
        <dbReference type="ARBA" id="ARBA00022679"/>
    </source>
</evidence>
<dbReference type="GO" id="GO:0016126">
    <property type="term" value="P:sterol biosynthetic process"/>
    <property type="evidence" value="ECO:0007669"/>
    <property type="project" value="TreeGrafter"/>
</dbReference>
<dbReference type="SUPFAM" id="SSF53335">
    <property type="entry name" value="S-adenosyl-L-methionine-dependent methyltransferases"/>
    <property type="match status" value="1"/>
</dbReference>
<dbReference type="GO" id="GO:0032259">
    <property type="term" value="P:methylation"/>
    <property type="evidence" value="ECO:0007669"/>
    <property type="project" value="UniProtKB-KW"/>
</dbReference>
<proteinExistence type="inferred from homology"/>
<dbReference type="GO" id="GO:0003838">
    <property type="term" value="F:sterol 24-C-methyltransferase activity"/>
    <property type="evidence" value="ECO:0007669"/>
    <property type="project" value="TreeGrafter"/>
</dbReference>
<evidence type="ECO:0000313" key="4">
    <source>
        <dbReference type="EMBL" id="KAG6371896.1"/>
    </source>
</evidence>
<dbReference type="Pfam" id="PF13847">
    <property type="entry name" value="Methyltransf_31"/>
    <property type="match status" value="1"/>
</dbReference>
<organism evidence="4 5">
    <name type="scientific">Boletus reticuloceps</name>
    <dbReference type="NCBI Taxonomy" id="495285"/>
    <lineage>
        <taxon>Eukaryota</taxon>
        <taxon>Fungi</taxon>
        <taxon>Dikarya</taxon>
        <taxon>Basidiomycota</taxon>
        <taxon>Agaricomycotina</taxon>
        <taxon>Agaricomycetes</taxon>
        <taxon>Agaricomycetidae</taxon>
        <taxon>Boletales</taxon>
        <taxon>Boletineae</taxon>
        <taxon>Boletaceae</taxon>
        <taxon>Boletoideae</taxon>
        <taxon>Boletus</taxon>
    </lineage>
</organism>
<evidence type="ECO:0000256" key="2">
    <source>
        <dbReference type="ARBA" id="ARBA00038188"/>
    </source>
</evidence>
<evidence type="ECO:0000259" key="3">
    <source>
        <dbReference type="Pfam" id="PF13847"/>
    </source>
</evidence>
<dbReference type="PANTHER" id="PTHR44068">
    <property type="entry name" value="ZGC:194242"/>
    <property type="match status" value="1"/>
</dbReference>
<dbReference type="Gene3D" id="3.40.50.150">
    <property type="entry name" value="Vaccinia Virus protein VP39"/>
    <property type="match status" value="1"/>
</dbReference>
<comment type="similarity">
    <text evidence="2">Belongs to the class I-like SAM-binding methyltransferase superfamily. Erg6/SMT family.</text>
</comment>
<keyword evidence="4" id="KW-0489">Methyltransferase</keyword>
<dbReference type="OrthoDB" id="4310724at2759"/>
<accession>A0A8I3A5K0</accession>
<evidence type="ECO:0000313" key="5">
    <source>
        <dbReference type="Proteomes" id="UP000683000"/>
    </source>
</evidence>
<dbReference type="GO" id="GO:0005783">
    <property type="term" value="C:endoplasmic reticulum"/>
    <property type="evidence" value="ECO:0007669"/>
    <property type="project" value="TreeGrafter"/>
</dbReference>
<dbReference type="AlphaFoldDB" id="A0A8I3A5K0"/>
<sequence length="307" mass="34141">MGSSSVYDHIYSRREQMLSNFALAASMFHPLSLSKSSFSPRLAKGRSSHGTFHFSRVYKGDSLPIAMARHQHFLFSHLNLRPKKTVLALSCGDGVISQQLVQFSDVNVVGIDTDARLISSAKISAEKAGLAGRLTYYHVRDICEALKEFRDCSFDAVFAIELGYRTTSLMTLYKHIERLIKPTGRFAVYEWCFTDAMTPANTEHAVAAQLLLRSFPKVAQIDSIRTIVDLVSIVRAAGLVNVAATDLALRDKDIPWYHPLENPHDSRIDSPLSLSWWYGQLSIAALLTAGRLRPDGAGNGREGEKRL</sequence>
<dbReference type="PANTHER" id="PTHR44068:SF1">
    <property type="entry name" value="HYPOTHETICAL LOC100005854"/>
    <property type="match status" value="1"/>
</dbReference>
<protein>
    <submittedName>
        <fullName evidence="4">S-adenosyl-L-methionine-dependent methyltransferase</fullName>
    </submittedName>
</protein>
<dbReference type="InterPro" id="IPR050447">
    <property type="entry name" value="Erg6_SMT_methyltransf"/>
</dbReference>
<keyword evidence="5" id="KW-1185">Reference proteome</keyword>
<comment type="caution">
    <text evidence="4">The sequence shown here is derived from an EMBL/GenBank/DDBJ whole genome shotgun (WGS) entry which is preliminary data.</text>
</comment>
<feature type="domain" description="Methyltransferase" evidence="3">
    <location>
        <begin position="82"/>
        <end position="194"/>
    </location>
</feature>
<keyword evidence="1 4" id="KW-0808">Transferase</keyword>
<dbReference type="Proteomes" id="UP000683000">
    <property type="component" value="Unassembled WGS sequence"/>
</dbReference>
<gene>
    <name evidence="4" type="ORF">JVT61DRAFT_8902</name>
</gene>
<dbReference type="InterPro" id="IPR029063">
    <property type="entry name" value="SAM-dependent_MTases_sf"/>
</dbReference>
<dbReference type="CDD" id="cd02440">
    <property type="entry name" value="AdoMet_MTases"/>
    <property type="match status" value="1"/>
</dbReference>
<dbReference type="EMBL" id="JAGFBS010000031">
    <property type="protein sequence ID" value="KAG6371896.1"/>
    <property type="molecule type" value="Genomic_DNA"/>
</dbReference>
<name>A0A8I3A5K0_9AGAM</name>
<reference evidence="4" key="1">
    <citation type="submission" date="2021-03" db="EMBL/GenBank/DDBJ databases">
        <title>Evolutionary innovations through gain and loss of genes in the ectomycorrhizal Boletales.</title>
        <authorList>
            <person name="Wu G."/>
            <person name="Miyauchi S."/>
            <person name="Morin E."/>
            <person name="Yang Z.-L."/>
            <person name="Xu J."/>
            <person name="Martin F.M."/>
        </authorList>
    </citation>
    <scope>NUCLEOTIDE SEQUENCE</scope>
    <source>
        <strain evidence="4">BR01</strain>
    </source>
</reference>